<dbReference type="InterPro" id="IPR029014">
    <property type="entry name" value="NiFe-Hase_large"/>
</dbReference>
<feature type="domain" description="NADH-quinone oxidoreductase subunit D" evidence="2">
    <location>
        <begin position="77"/>
        <end position="151"/>
    </location>
</feature>
<protein>
    <recommendedName>
        <fullName evidence="2">NADH-quinone oxidoreductase subunit D domain-containing protein</fullName>
    </recommendedName>
</protein>
<dbReference type="InterPro" id="IPR001135">
    <property type="entry name" value="NADH_Q_OxRdtase_suD"/>
</dbReference>
<name>X1THU2_9ZZZZ</name>
<organism evidence="3">
    <name type="scientific">marine sediment metagenome</name>
    <dbReference type="NCBI Taxonomy" id="412755"/>
    <lineage>
        <taxon>unclassified sequences</taxon>
        <taxon>metagenomes</taxon>
        <taxon>ecological metagenomes</taxon>
    </lineage>
</organism>
<reference evidence="3" key="1">
    <citation type="journal article" date="2014" name="Front. Microbiol.">
        <title>High frequency of phylogenetically diverse reductive dehalogenase-homologous genes in deep subseafloor sedimentary metagenomes.</title>
        <authorList>
            <person name="Kawai M."/>
            <person name="Futagami T."/>
            <person name="Toyoda A."/>
            <person name="Takaki Y."/>
            <person name="Nishi S."/>
            <person name="Hori S."/>
            <person name="Arai W."/>
            <person name="Tsubouchi T."/>
            <person name="Morono Y."/>
            <person name="Uchiyama I."/>
            <person name="Ito T."/>
            <person name="Fujiyama A."/>
            <person name="Inagaki F."/>
            <person name="Takami H."/>
        </authorList>
    </citation>
    <scope>NUCLEOTIDE SEQUENCE</scope>
    <source>
        <strain evidence="3">Expedition CK06-06</strain>
    </source>
</reference>
<evidence type="ECO:0000313" key="3">
    <source>
        <dbReference type="EMBL" id="GAI87140.1"/>
    </source>
</evidence>
<dbReference type="Gene3D" id="1.10.645.10">
    <property type="entry name" value="Cytochrome-c3 Hydrogenase, chain B"/>
    <property type="match status" value="1"/>
</dbReference>
<dbReference type="GO" id="GO:0048038">
    <property type="term" value="F:quinone binding"/>
    <property type="evidence" value="ECO:0007669"/>
    <property type="project" value="InterPro"/>
</dbReference>
<dbReference type="GO" id="GO:0051287">
    <property type="term" value="F:NAD binding"/>
    <property type="evidence" value="ECO:0007669"/>
    <property type="project" value="InterPro"/>
</dbReference>
<proteinExistence type="predicted"/>
<dbReference type="PANTHER" id="PTHR43485:SF1">
    <property type="entry name" value="FORMATE HYDROGENLYASE SUBUNIT 5-RELATED"/>
    <property type="match status" value="1"/>
</dbReference>
<dbReference type="SUPFAM" id="SSF56762">
    <property type="entry name" value="HydB/Nqo4-like"/>
    <property type="match status" value="1"/>
</dbReference>
<evidence type="ECO:0000256" key="1">
    <source>
        <dbReference type="ARBA" id="ARBA00023002"/>
    </source>
</evidence>
<comment type="caution">
    <text evidence="3">The sequence shown here is derived from an EMBL/GenBank/DDBJ whole genome shotgun (WGS) entry which is preliminary data.</text>
</comment>
<keyword evidence="1" id="KW-0560">Oxidoreductase</keyword>
<dbReference type="GO" id="GO:0016651">
    <property type="term" value="F:oxidoreductase activity, acting on NAD(P)H"/>
    <property type="evidence" value="ECO:0007669"/>
    <property type="project" value="InterPro"/>
</dbReference>
<feature type="domain" description="NADH-quinone oxidoreductase subunit D" evidence="2">
    <location>
        <begin position="2"/>
        <end position="74"/>
    </location>
</feature>
<sequence>LYSALGPTSRGSGVPWDVRKDDPLDGYKDLDWKVIIQSNGDVFAKAVVRLLECFESVSLIKQALEKMTPGPIDVRITEIPPGEGCGRYEAPRGEVFHYVRSDGSNTPYRHKVRAPTFNNLPTFKVTCKGETIADVALITASIDPCYCCTERVSVVDKRGCENTLRENDLVRMSVEKTKQIIKSLGKIPTLFEKGI</sequence>
<accession>X1THU2</accession>
<dbReference type="InterPro" id="IPR052197">
    <property type="entry name" value="ComplexI_49kDa-like"/>
</dbReference>
<evidence type="ECO:0000259" key="2">
    <source>
        <dbReference type="Pfam" id="PF00346"/>
    </source>
</evidence>
<feature type="non-terminal residue" evidence="3">
    <location>
        <position position="1"/>
    </location>
</feature>
<dbReference type="Pfam" id="PF00346">
    <property type="entry name" value="Complex1_49kDa"/>
    <property type="match status" value="2"/>
</dbReference>
<gene>
    <name evidence="3" type="ORF">S12H4_20042</name>
</gene>
<dbReference type="PANTHER" id="PTHR43485">
    <property type="entry name" value="HYDROGENASE-4 COMPONENT G"/>
    <property type="match status" value="1"/>
</dbReference>
<dbReference type="AlphaFoldDB" id="X1THU2"/>
<dbReference type="EMBL" id="BARW01010100">
    <property type="protein sequence ID" value="GAI87140.1"/>
    <property type="molecule type" value="Genomic_DNA"/>
</dbReference>